<protein>
    <recommendedName>
        <fullName evidence="3">oxoglutarate dehydrogenase (succinyl-transferring)</fullName>
        <ecNumber evidence="3">1.2.4.2</ecNumber>
    </recommendedName>
</protein>
<evidence type="ECO:0000259" key="6">
    <source>
        <dbReference type="SMART" id="SM00861"/>
    </source>
</evidence>
<reference evidence="7" key="1">
    <citation type="submission" date="2022-05" db="EMBL/GenBank/DDBJ databases">
        <title>An RpoN-dependent PEP-CTERM gene is involved in floc formation of an Aquincola tertiaricarbonis strain.</title>
        <authorList>
            <person name="Qiu D."/>
            <person name="Xia M."/>
        </authorList>
    </citation>
    <scope>NUCLEOTIDE SEQUENCE</scope>
    <source>
        <strain evidence="7">RN12</strain>
    </source>
</reference>
<dbReference type="InterPro" id="IPR042179">
    <property type="entry name" value="KGD_C_sf"/>
</dbReference>
<evidence type="ECO:0000256" key="3">
    <source>
        <dbReference type="ARBA" id="ARBA00012280"/>
    </source>
</evidence>
<proteinExistence type="predicted"/>
<dbReference type="SUPFAM" id="SSF52518">
    <property type="entry name" value="Thiamin diphosphate-binding fold (THDP-binding)"/>
    <property type="match status" value="2"/>
</dbReference>
<dbReference type="Gene3D" id="3.40.50.12470">
    <property type="match status" value="1"/>
</dbReference>
<dbReference type="InterPro" id="IPR029061">
    <property type="entry name" value="THDP-binding"/>
</dbReference>
<comment type="cofactor">
    <cofactor evidence="1">
        <name>thiamine diphosphate</name>
        <dbReference type="ChEBI" id="CHEBI:58937"/>
    </cofactor>
</comment>
<dbReference type="PANTHER" id="PTHR23152">
    <property type="entry name" value="2-OXOGLUTARATE DEHYDROGENASE"/>
    <property type="match status" value="1"/>
</dbReference>
<sequence length="857" mass="92092">MNPLHDDATLPARAAQRHLPPAVQAFIDAHRQQGYRHAALDPLGEARPLALQRLAPACFGLTAGDAVHTDGSDWRGARQVQALDAALKAAYCSSLVLDASAVRDEVRCRWLYAQMETRFALPLPARTALLDRLVDAQAWEQHVAEHHPDGKRFSLEGCEALLPLMDALVDAAAAHGVGETFIGMPHRGRVNLLVNLMGVPAADLLDHFSPTPADPARHTDLVYHRGAARRLATPSGEVLLRLAHNPSHLQSVYPVVMGMTHAAIARGRSAMAIALHGDAAFAGQGVVMETLALTHKPGYSVGGTVHVVINNQVGFTERNPMDAQQARYCTDPTRGVDAPVLRVNADAPEEVLRAAAIAVAYRQRFGTDVVIDLIGYRRLGHSEHDAPKVTHPLGYALTARKPSVVEVYGAALAATPGHDDAGITAHIAARRAAVRAGWGLPAPANAEAPPVQPPPEAPRWPAAFGRTEMQAAISAMTHWPVGFVPHPVIEQLVQHWQACADGRHTHADWCLAENLAYASLLQAGVDVRVSGLDVQRGTFMHRHAVWHDQEPQPGQPAQFVPLRQLGGPARFDIVNSVLSEEAVLGFEYGYSVQAPQSLTVWEAQFGDFVNGAQVYIDQYIAAGEEKWGYRSPLTLLLPHGYEGVGPEHSNAHLARFLQLCGAGNLRVAYPSTAGQFYKLLRAQALAPEAKPLVVMTPKAVMLADADSHTPVAELLAGDFQPVLGDAHVAAPQAVRRVVLCSGKLHHVLHRARVAQGRTDVALLRLEALYPFPAQALSQVLAAYPQARNVVWAQEETPNQGAWHFVRDDIAAQCPPGATLALVARPATGAGATSSAVLHRQQERELVARALGPAAQAS</sequence>
<organism evidence="7 8">
    <name type="scientific">Aquincola tertiaricarbonis</name>
    <dbReference type="NCBI Taxonomy" id="391953"/>
    <lineage>
        <taxon>Bacteria</taxon>
        <taxon>Pseudomonadati</taxon>
        <taxon>Pseudomonadota</taxon>
        <taxon>Betaproteobacteria</taxon>
        <taxon>Burkholderiales</taxon>
        <taxon>Sphaerotilaceae</taxon>
        <taxon>Aquincola</taxon>
    </lineage>
</organism>
<dbReference type="InterPro" id="IPR005475">
    <property type="entry name" value="Transketolase-like_Pyr-bd"/>
</dbReference>
<dbReference type="PIRSF" id="PIRSF000157">
    <property type="entry name" value="Oxoglu_dh_E1"/>
    <property type="match status" value="1"/>
</dbReference>
<dbReference type="Pfam" id="PF16870">
    <property type="entry name" value="OxoGdeHyase_C"/>
    <property type="match status" value="1"/>
</dbReference>
<dbReference type="Gene3D" id="1.10.287.1150">
    <property type="entry name" value="TPP helical domain"/>
    <property type="match status" value="1"/>
</dbReference>
<evidence type="ECO:0000256" key="2">
    <source>
        <dbReference type="ARBA" id="ARBA00003906"/>
    </source>
</evidence>
<dbReference type="InterPro" id="IPR001017">
    <property type="entry name" value="DH_E1"/>
</dbReference>
<keyword evidence="5" id="KW-0786">Thiamine pyrophosphate</keyword>
<keyword evidence="4 7" id="KW-0560">Oxidoreductase</keyword>
<evidence type="ECO:0000256" key="1">
    <source>
        <dbReference type="ARBA" id="ARBA00001964"/>
    </source>
</evidence>
<gene>
    <name evidence="7" type="ORF">MW290_06605</name>
</gene>
<evidence type="ECO:0000256" key="4">
    <source>
        <dbReference type="ARBA" id="ARBA00023002"/>
    </source>
</evidence>
<dbReference type="RefSeq" id="WP_250196459.1">
    <property type="nucleotide sequence ID" value="NZ_CP097635.1"/>
</dbReference>
<dbReference type="SMART" id="SM00861">
    <property type="entry name" value="Transket_pyr"/>
    <property type="match status" value="1"/>
</dbReference>
<dbReference type="NCBIfam" id="NF006914">
    <property type="entry name" value="PRK09404.1"/>
    <property type="match status" value="1"/>
</dbReference>
<dbReference type="InterPro" id="IPR011603">
    <property type="entry name" value="2oxoglutarate_DH_E1"/>
</dbReference>
<dbReference type="EMBL" id="CP097635">
    <property type="protein sequence ID" value="URI08237.1"/>
    <property type="molecule type" value="Genomic_DNA"/>
</dbReference>
<evidence type="ECO:0000313" key="7">
    <source>
        <dbReference type="EMBL" id="URI08237.1"/>
    </source>
</evidence>
<feature type="domain" description="Transketolase-like pyrimidine-binding" evidence="6">
    <location>
        <begin position="507"/>
        <end position="702"/>
    </location>
</feature>
<dbReference type="GO" id="GO:0004591">
    <property type="term" value="F:oxoglutarate dehydrogenase (succinyl-transferring) activity"/>
    <property type="evidence" value="ECO:0007669"/>
    <property type="project" value="UniProtKB-EC"/>
</dbReference>
<dbReference type="Pfam" id="PF00676">
    <property type="entry name" value="E1_dh"/>
    <property type="match status" value="1"/>
</dbReference>
<dbReference type="InterPro" id="IPR031717">
    <property type="entry name" value="ODO-1/KGD_C"/>
</dbReference>
<comment type="function">
    <text evidence="2">E1 component of the 2-oxoglutarate dehydrogenase (OGDH) complex which catalyzes the decarboxylation of 2-oxoglutarate, the first step in the conversion of 2-oxoglutarate to succinyl-CoA and CO(2).</text>
</comment>
<dbReference type="Pfam" id="PF02779">
    <property type="entry name" value="Transket_pyr"/>
    <property type="match status" value="1"/>
</dbReference>
<evidence type="ECO:0000313" key="8">
    <source>
        <dbReference type="Proteomes" id="UP001056201"/>
    </source>
</evidence>
<name>A0ABY4S875_AQUTE</name>
<accession>A0ABY4S875</accession>
<dbReference type="Gene3D" id="3.40.50.970">
    <property type="match status" value="1"/>
</dbReference>
<dbReference type="Gene3D" id="3.40.50.11610">
    <property type="entry name" value="Multifunctional 2-oxoglutarate metabolism enzyme, C-terminal domain"/>
    <property type="match status" value="1"/>
</dbReference>
<evidence type="ECO:0000256" key="5">
    <source>
        <dbReference type="ARBA" id="ARBA00023052"/>
    </source>
</evidence>
<keyword evidence="8" id="KW-1185">Reference proteome</keyword>
<dbReference type="PANTHER" id="PTHR23152:SF4">
    <property type="entry name" value="2-OXOADIPATE DEHYDROGENASE COMPLEX COMPONENT E1"/>
    <property type="match status" value="1"/>
</dbReference>
<dbReference type="Proteomes" id="UP001056201">
    <property type="component" value="Chromosome 1"/>
</dbReference>
<dbReference type="EC" id="1.2.4.2" evidence="3"/>